<sequence>MRAGNIRQFASLSQFENVKEFNEHKRYFLEHHAGLFTKSEFLAFELLSRYSVVVPGVANAKIDTLVERSVETGGSISRASFLRMMRKAKNAGIIVVHKTYRTSGGFAHNVFVFQRFDPAIETKVIQRKGRETPCESKDEHTKKTHESINLFINLKDKDLKIRKENVMTDNLPYLSLGDLDESFTPDSVPKDFIRTVRPFFNTAIEIYTFWEKAKLAYNKFNFDRPLEFMVSVVVDAFKTTVFHYKNRKIKATFMQYFYGTLKGMFIVERRREHMAKVQRYNWIDEPEN</sequence>
<dbReference type="AlphaFoldDB" id="A0A160IJR3"/>
<dbReference type="STRING" id="1221500.ABE65_005510"/>
<dbReference type="EMBL" id="CP015378">
    <property type="protein sequence ID" value="ANC76293.1"/>
    <property type="molecule type" value="Genomic_DNA"/>
</dbReference>
<evidence type="ECO:0000313" key="2">
    <source>
        <dbReference type="Proteomes" id="UP000076623"/>
    </source>
</evidence>
<dbReference type="Proteomes" id="UP000076623">
    <property type="component" value="Chromosome"/>
</dbReference>
<reference evidence="1 2" key="1">
    <citation type="submission" date="2016-04" db="EMBL/GenBank/DDBJ databases">
        <title>Complete genome sequence of Fictibacillus phosphorivorans G25-29, a strain toxic to nematodes.</title>
        <authorList>
            <person name="Zheng Z."/>
        </authorList>
    </citation>
    <scope>NUCLEOTIDE SEQUENCE [LARGE SCALE GENOMIC DNA]</scope>
    <source>
        <strain evidence="1 2">G25-29</strain>
    </source>
</reference>
<name>A0A160IJR3_9BACL</name>
<protein>
    <submittedName>
        <fullName evidence="1">Uncharacterized protein</fullName>
    </submittedName>
</protein>
<proteinExistence type="predicted"/>
<dbReference type="KEGG" id="fpn:ABE65_005510"/>
<dbReference type="RefSeq" id="WP_066392200.1">
    <property type="nucleotide sequence ID" value="NZ_CP015378.1"/>
</dbReference>
<evidence type="ECO:0000313" key="1">
    <source>
        <dbReference type="EMBL" id="ANC76293.1"/>
    </source>
</evidence>
<organism evidence="1 2">
    <name type="scientific">Fictibacillus phosphorivorans</name>
    <dbReference type="NCBI Taxonomy" id="1221500"/>
    <lineage>
        <taxon>Bacteria</taxon>
        <taxon>Bacillati</taxon>
        <taxon>Bacillota</taxon>
        <taxon>Bacilli</taxon>
        <taxon>Bacillales</taxon>
        <taxon>Fictibacillaceae</taxon>
        <taxon>Fictibacillus</taxon>
    </lineage>
</organism>
<keyword evidence="2" id="KW-1185">Reference proteome</keyword>
<accession>A0A160IJR3</accession>
<gene>
    <name evidence="1" type="ORF">ABE65_005510</name>
</gene>